<gene>
    <name evidence="6" type="primary">nosD</name>
    <name evidence="6" type="ORF">G3567_05985</name>
</gene>
<keyword evidence="4" id="KW-0732">Signal</keyword>
<dbReference type="SUPFAM" id="SSF51126">
    <property type="entry name" value="Pectin lyase-like"/>
    <property type="match status" value="1"/>
</dbReference>
<dbReference type="InterPro" id="IPR007742">
    <property type="entry name" value="NosD_dom"/>
</dbReference>
<dbReference type="RefSeq" id="WP_164004428.1">
    <property type="nucleotide sequence ID" value="NZ_JAAIKD010000003.1"/>
</dbReference>
<organism evidence="6 7">
    <name type="scientific">Psychroflexus aurantiacus</name>
    <dbReference type="NCBI Taxonomy" id="2709310"/>
    <lineage>
        <taxon>Bacteria</taxon>
        <taxon>Pseudomonadati</taxon>
        <taxon>Bacteroidota</taxon>
        <taxon>Flavobacteriia</taxon>
        <taxon>Flavobacteriales</taxon>
        <taxon>Flavobacteriaceae</taxon>
        <taxon>Psychroflexus</taxon>
    </lineage>
</organism>
<sequence>MKINFILFFFIIVSVASHAQNRTLNVCAQDCEFSSIQTAVDQAKPGDSIFIKKGIYKEHDIFIDQKSIHLYGEKGSIVDIDHKGYGFKVEASDFSITNLSIKNVEVSYTSDYAAIYLFKCFDFKLKNITLEKAFFGFLIEKSKDGVVEQNDISGTGQSEASSGNAIHLWNSKEMTIRDNEVYDMRDGIYIEFGGDNVFENNYSHDNMRYGLHFMFSDDNRYSYNTFQNNSAGVAVMFSKRIEMNHNVFKKNWGTASYGLLLKEINDGKIYNNTFENNTIGITADGSTRMVYRENDFINNGYAVKFVGGSYQNDFSRNNFLYNNFDLSYSGGLNNNSFDTNYWSDYTGYDLDKDGYGDVPYRPVKLFSYLVNQTPESIILLRSLFIDIINFSEKVTPVFTPENLVDYQPLMHEVQW</sequence>
<proteinExistence type="predicted"/>
<dbReference type="SMART" id="SM00710">
    <property type="entry name" value="PbH1"/>
    <property type="match status" value="8"/>
</dbReference>
<evidence type="ECO:0000259" key="5">
    <source>
        <dbReference type="Pfam" id="PF05048"/>
    </source>
</evidence>
<dbReference type="Pfam" id="PF05048">
    <property type="entry name" value="NosD"/>
    <property type="match status" value="1"/>
</dbReference>
<dbReference type="InterPro" id="IPR006626">
    <property type="entry name" value="PbH1"/>
</dbReference>
<dbReference type="NCBIfam" id="TIGR04247">
    <property type="entry name" value="NosD_copper_fam"/>
    <property type="match status" value="1"/>
</dbReference>
<evidence type="ECO:0000313" key="7">
    <source>
        <dbReference type="Proteomes" id="UP000478505"/>
    </source>
</evidence>
<dbReference type="Gene3D" id="2.160.20.10">
    <property type="entry name" value="Single-stranded right-handed beta-helix, Pectin lyase-like"/>
    <property type="match status" value="1"/>
</dbReference>
<evidence type="ECO:0000313" key="6">
    <source>
        <dbReference type="EMBL" id="NEV93700.1"/>
    </source>
</evidence>
<evidence type="ECO:0000256" key="4">
    <source>
        <dbReference type="SAM" id="SignalP"/>
    </source>
</evidence>
<dbReference type="EMBL" id="JAAIKD010000003">
    <property type="protein sequence ID" value="NEV93700.1"/>
    <property type="molecule type" value="Genomic_DNA"/>
</dbReference>
<evidence type="ECO:0000256" key="2">
    <source>
        <dbReference type="ARBA" id="ARBA00022737"/>
    </source>
</evidence>
<feature type="domain" description="Periplasmic copper-binding protein NosD beta helix" evidence="5">
    <location>
        <begin position="159"/>
        <end position="347"/>
    </location>
</feature>
<dbReference type="InterPro" id="IPR026464">
    <property type="entry name" value="NosD_copper_fam"/>
</dbReference>
<dbReference type="PANTHER" id="PTHR22990">
    <property type="entry name" value="F-BOX ONLY PROTEIN"/>
    <property type="match status" value="1"/>
</dbReference>
<evidence type="ECO:0000256" key="1">
    <source>
        <dbReference type="ARBA" id="ARBA00004906"/>
    </source>
</evidence>
<dbReference type="InterPro" id="IPR051550">
    <property type="entry name" value="SCF-Subunits/Alg-Epimerases"/>
</dbReference>
<keyword evidence="2" id="KW-0677">Repeat</keyword>
<comment type="caution">
    <text evidence="6">The sequence shown here is derived from an EMBL/GenBank/DDBJ whole genome shotgun (WGS) entry which is preliminary data.</text>
</comment>
<protein>
    <submittedName>
        <fullName evidence="6">Nitrous oxide reductase family maturation protein NosD</fullName>
    </submittedName>
</protein>
<dbReference type="InterPro" id="IPR022441">
    <property type="entry name" value="Para_beta_helix_rpt-2"/>
</dbReference>
<dbReference type="InterPro" id="IPR011050">
    <property type="entry name" value="Pectin_lyase_fold/virulence"/>
</dbReference>
<reference evidence="6 7" key="1">
    <citation type="submission" date="2020-02" db="EMBL/GenBank/DDBJ databases">
        <title>Flavobacteriaceae Psychroflexus bacterium YR1-1, complete genome.</title>
        <authorList>
            <person name="Li Y."/>
            <person name="Wu S."/>
        </authorList>
    </citation>
    <scope>NUCLEOTIDE SEQUENCE [LARGE SCALE GENOMIC DNA]</scope>
    <source>
        <strain evidence="6 7">YR1-1</strain>
    </source>
</reference>
<dbReference type="PANTHER" id="PTHR22990:SF15">
    <property type="entry name" value="F-BOX ONLY PROTEIN 10"/>
    <property type="match status" value="1"/>
</dbReference>
<feature type="chain" id="PRO_5025658444" evidence="4">
    <location>
        <begin position="20"/>
        <end position="415"/>
    </location>
</feature>
<dbReference type="Proteomes" id="UP000478505">
    <property type="component" value="Unassembled WGS sequence"/>
</dbReference>
<keyword evidence="3" id="KW-0833">Ubl conjugation pathway</keyword>
<name>A0A6B3R2I1_9FLAO</name>
<dbReference type="InterPro" id="IPR012334">
    <property type="entry name" value="Pectin_lyas_fold"/>
</dbReference>
<dbReference type="AlphaFoldDB" id="A0A6B3R2I1"/>
<evidence type="ECO:0000256" key="3">
    <source>
        <dbReference type="ARBA" id="ARBA00022786"/>
    </source>
</evidence>
<keyword evidence="7" id="KW-1185">Reference proteome</keyword>
<dbReference type="NCBIfam" id="TIGR03804">
    <property type="entry name" value="para_beta_helix"/>
    <property type="match status" value="1"/>
</dbReference>
<feature type="signal peptide" evidence="4">
    <location>
        <begin position="1"/>
        <end position="19"/>
    </location>
</feature>
<comment type="pathway">
    <text evidence="1">Protein modification; protein ubiquitination.</text>
</comment>
<accession>A0A6B3R2I1</accession>